<dbReference type="Proteomes" id="UP001168877">
    <property type="component" value="Unassembled WGS sequence"/>
</dbReference>
<dbReference type="PANTHER" id="PTHR48449:SF1">
    <property type="entry name" value="DUF1985 DOMAIN-CONTAINING PROTEIN"/>
    <property type="match status" value="1"/>
</dbReference>
<proteinExistence type="predicted"/>
<comment type="caution">
    <text evidence="1">The sequence shown here is derived from an EMBL/GenBank/DDBJ whole genome shotgun (WGS) entry which is preliminary data.</text>
</comment>
<dbReference type="AlphaFoldDB" id="A0AA39RCT2"/>
<gene>
    <name evidence="1" type="ORF">LWI29_006907</name>
</gene>
<reference evidence="1" key="1">
    <citation type="journal article" date="2022" name="Plant J.">
        <title>Strategies of tolerance reflected in two North American maple genomes.</title>
        <authorList>
            <person name="McEvoy S.L."/>
            <person name="Sezen U.U."/>
            <person name="Trouern-Trend A."/>
            <person name="McMahon S.M."/>
            <person name="Schaberg P.G."/>
            <person name="Yang J."/>
            <person name="Wegrzyn J.L."/>
            <person name="Swenson N.G."/>
        </authorList>
    </citation>
    <scope>NUCLEOTIDE SEQUENCE</scope>
    <source>
        <strain evidence="1">NS2018</strain>
    </source>
</reference>
<name>A0AA39RCT2_ACESA</name>
<sequence>MENIDYDNYVKVKRNKWNPKALINVGCRLKNIATIKDILRQEGKHNQFMTSCFKQFSNFPTIWLFSAQIVHSLLLRKITVDGATENELFMSLGGKKARFGQREFCMVTGLRFGELSDIINTPYLGNANSIQERFRPRNTKKGSAPVRYWLYGFPWAIEVWVMEADGFGLRLEHTLPRMRRWTMHKRPRNFVKTISDLEANICSGKAQVLEVLEATNDEAQKDYMVGVDFDMSVGP</sequence>
<evidence type="ECO:0000313" key="2">
    <source>
        <dbReference type="Proteomes" id="UP001168877"/>
    </source>
</evidence>
<dbReference type="EMBL" id="JAUESC010000388">
    <property type="protein sequence ID" value="KAK0570816.1"/>
    <property type="molecule type" value="Genomic_DNA"/>
</dbReference>
<keyword evidence="2" id="KW-1185">Reference proteome</keyword>
<organism evidence="1 2">
    <name type="scientific">Acer saccharum</name>
    <name type="common">Sugar maple</name>
    <dbReference type="NCBI Taxonomy" id="4024"/>
    <lineage>
        <taxon>Eukaryota</taxon>
        <taxon>Viridiplantae</taxon>
        <taxon>Streptophyta</taxon>
        <taxon>Embryophyta</taxon>
        <taxon>Tracheophyta</taxon>
        <taxon>Spermatophyta</taxon>
        <taxon>Magnoliopsida</taxon>
        <taxon>eudicotyledons</taxon>
        <taxon>Gunneridae</taxon>
        <taxon>Pentapetalae</taxon>
        <taxon>rosids</taxon>
        <taxon>malvids</taxon>
        <taxon>Sapindales</taxon>
        <taxon>Sapindaceae</taxon>
        <taxon>Hippocastanoideae</taxon>
        <taxon>Acereae</taxon>
        <taxon>Acer</taxon>
    </lineage>
</organism>
<accession>A0AA39RCT2</accession>
<evidence type="ECO:0000313" key="1">
    <source>
        <dbReference type="EMBL" id="KAK0570816.1"/>
    </source>
</evidence>
<dbReference type="PANTHER" id="PTHR48449">
    <property type="entry name" value="DUF1985 DOMAIN-CONTAINING PROTEIN"/>
    <property type="match status" value="1"/>
</dbReference>
<protein>
    <submittedName>
        <fullName evidence="1">Uncharacterized protein</fullName>
    </submittedName>
</protein>
<reference evidence="1" key="2">
    <citation type="submission" date="2023-06" db="EMBL/GenBank/DDBJ databases">
        <authorList>
            <person name="Swenson N.G."/>
            <person name="Wegrzyn J.L."/>
            <person name="Mcevoy S.L."/>
        </authorList>
    </citation>
    <scope>NUCLEOTIDE SEQUENCE</scope>
    <source>
        <strain evidence="1">NS2018</strain>
        <tissue evidence="1">Leaf</tissue>
    </source>
</reference>